<protein>
    <recommendedName>
        <fullName evidence="3">GTPase</fullName>
    </recommendedName>
</protein>
<accession>A0ABR6DY26</accession>
<sequence length="329" mass="36187">MSVDVLYVRPGGSGWGPVDVLARLAARLLEGRLVEVEDRGAASWAQRASVLLPRGRRARGRRLLVLAGNPAALALAARRDLWWPGHESTAAWIVDSFWTDRIAGIARHRPHFDRLFVTDPDLVDEWSALTGRPVDVLPWGSDTLAVATDDGPRPVDLLRLGRQPEAWDDDTRTSREAQGHGLVFRGRPPSSPDPLQNQEAVRAALVQARLVLAFSNLVSPAPYTHPTRDYLTGRWTDALAAGCRVAGVAPRSAATLLWPEATLEVSPNSRAEAWPVLAEAAAAWTPERAAEQRRRARRELDWRLRLQRLCTAMGWPLPPTLDAELAALG</sequence>
<proteinExistence type="predicted"/>
<evidence type="ECO:0000313" key="1">
    <source>
        <dbReference type="EMBL" id="MBA9080806.1"/>
    </source>
</evidence>
<evidence type="ECO:0008006" key="3">
    <source>
        <dbReference type="Google" id="ProtNLM"/>
    </source>
</evidence>
<dbReference type="EMBL" id="JACJIO010000004">
    <property type="protein sequence ID" value="MBA9080806.1"/>
    <property type="molecule type" value="Genomic_DNA"/>
</dbReference>
<dbReference type="Proteomes" id="UP000582085">
    <property type="component" value="Unassembled WGS sequence"/>
</dbReference>
<organism evidence="1 2">
    <name type="scientific">Micrococcus aloeverae</name>
    <dbReference type="NCBI Taxonomy" id="1391911"/>
    <lineage>
        <taxon>Bacteria</taxon>
        <taxon>Bacillati</taxon>
        <taxon>Actinomycetota</taxon>
        <taxon>Actinomycetes</taxon>
        <taxon>Micrococcales</taxon>
        <taxon>Micrococcaceae</taxon>
        <taxon>Micrococcus</taxon>
    </lineage>
</organism>
<dbReference type="RefSeq" id="WP_182488506.1">
    <property type="nucleotide sequence ID" value="NZ_JACJIO010000004.1"/>
</dbReference>
<evidence type="ECO:0000313" key="2">
    <source>
        <dbReference type="Proteomes" id="UP000582085"/>
    </source>
</evidence>
<comment type="caution">
    <text evidence="1">The sequence shown here is derived from an EMBL/GenBank/DDBJ whole genome shotgun (WGS) entry which is preliminary data.</text>
</comment>
<name>A0ABR6DY26_9MICC</name>
<reference evidence="1 2" key="1">
    <citation type="submission" date="2020-08" db="EMBL/GenBank/DDBJ databases">
        <title>The Agave Microbiome: Exploring the role of microbial communities in plant adaptations to desert environments.</title>
        <authorList>
            <person name="Partida-Martinez L.P."/>
        </authorList>
    </citation>
    <scope>NUCLEOTIDE SEQUENCE [LARGE SCALE GENOMIC DNA]</scope>
    <source>
        <strain evidence="1 2">RAT4</strain>
    </source>
</reference>
<gene>
    <name evidence="1" type="ORF">FHR79_000911</name>
</gene>
<keyword evidence="2" id="KW-1185">Reference proteome</keyword>